<keyword evidence="2" id="KW-1185">Reference proteome</keyword>
<sequence>MSARALDAIAAGAVAVLVLCAGGTGAMFTGGGTASAACYSTIGSDGQPLLPTRGLHPRPGSRDRWRCGSRPLGVLWLRRK</sequence>
<gene>
    <name evidence="1" type="ORF">EV384_5375</name>
</gene>
<evidence type="ECO:0000313" key="2">
    <source>
        <dbReference type="Proteomes" id="UP000294114"/>
    </source>
</evidence>
<evidence type="ECO:0000313" key="1">
    <source>
        <dbReference type="EMBL" id="RZU76702.1"/>
    </source>
</evidence>
<dbReference type="Proteomes" id="UP000294114">
    <property type="component" value="Unassembled WGS sequence"/>
</dbReference>
<protein>
    <submittedName>
        <fullName evidence="1">Uncharacterized protein</fullName>
    </submittedName>
</protein>
<reference evidence="1 2" key="1">
    <citation type="submission" date="2019-02" db="EMBL/GenBank/DDBJ databases">
        <title>Sequencing the genomes of 1000 actinobacteria strains.</title>
        <authorList>
            <person name="Klenk H.-P."/>
        </authorList>
    </citation>
    <scope>NUCLEOTIDE SEQUENCE [LARGE SCALE GENOMIC DNA]</scope>
    <source>
        <strain evidence="1 2">DSM 45612</strain>
    </source>
</reference>
<name>A0A4Q8BFG2_9ACTN</name>
<comment type="caution">
    <text evidence="1">The sequence shown here is derived from an EMBL/GenBank/DDBJ whole genome shotgun (WGS) entry which is preliminary data.</text>
</comment>
<accession>A0A4Q8BFG2</accession>
<proteinExistence type="predicted"/>
<dbReference type="EMBL" id="SHLD01000001">
    <property type="protein sequence ID" value="RZU76702.1"/>
    <property type="molecule type" value="Genomic_DNA"/>
</dbReference>
<dbReference type="AlphaFoldDB" id="A0A4Q8BFG2"/>
<organism evidence="1 2">
    <name type="scientific">Micromonospora kangleipakensis</name>
    <dbReference type="NCBI Taxonomy" id="1077942"/>
    <lineage>
        <taxon>Bacteria</taxon>
        <taxon>Bacillati</taxon>
        <taxon>Actinomycetota</taxon>
        <taxon>Actinomycetes</taxon>
        <taxon>Micromonosporales</taxon>
        <taxon>Micromonosporaceae</taxon>
        <taxon>Micromonospora</taxon>
    </lineage>
</organism>